<dbReference type="InterPro" id="IPR036986">
    <property type="entry name" value="S4_RNA-bd_sf"/>
</dbReference>
<dbReference type="SUPFAM" id="SSF55174">
    <property type="entry name" value="Alpha-L RNA-binding motif"/>
    <property type="match status" value="1"/>
</dbReference>
<dbReference type="GO" id="GO:0019843">
    <property type="term" value="F:rRNA binding"/>
    <property type="evidence" value="ECO:0007669"/>
    <property type="project" value="UniProtKB-KW"/>
</dbReference>
<dbReference type="InterPro" id="IPR002942">
    <property type="entry name" value="S4_RNA-bd"/>
</dbReference>
<evidence type="ECO:0000256" key="7">
    <source>
        <dbReference type="SAM" id="MobiDB-lite"/>
    </source>
</evidence>
<feature type="region of interest" description="Disordered" evidence="7">
    <location>
        <begin position="28"/>
        <end position="49"/>
    </location>
</feature>
<feature type="domain" description="RNA-binding S4" evidence="8">
    <location>
        <begin position="98"/>
        <end position="160"/>
    </location>
</feature>
<protein>
    <submittedName>
        <fullName evidence="10">Ribosomal protein S4</fullName>
    </submittedName>
</protein>
<dbReference type="EMBL" id="KC353352">
    <property type="protein sequence ID" value="AGH23992.1"/>
    <property type="molecule type" value="Genomic_DNA"/>
</dbReference>
<keyword evidence="10" id="KW-0496">Mitochondrion</keyword>
<proteinExistence type="inferred from homology"/>
<name>M4Q997_ANDGO</name>
<dbReference type="PANTHER" id="PTHR11831">
    <property type="entry name" value="30S 40S RIBOSOMAL PROTEIN"/>
    <property type="match status" value="1"/>
</dbReference>
<dbReference type="SMART" id="SM00363">
    <property type="entry name" value="S4"/>
    <property type="match status" value="1"/>
</dbReference>
<keyword evidence="4 10" id="KW-0689">Ribosomal protein</keyword>
<dbReference type="Gene3D" id="1.10.1050.10">
    <property type="entry name" value="Ribosomal Protein S4 Delta 41, Chain A, domain 1"/>
    <property type="match status" value="1"/>
</dbReference>
<dbReference type="InterPro" id="IPR001912">
    <property type="entry name" value="Ribosomal_uS4_N"/>
</dbReference>
<keyword evidence="5" id="KW-0687">Ribonucleoprotein</keyword>
<dbReference type="GO" id="GO:0003735">
    <property type="term" value="F:structural constituent of ribosome"/>
    <property type="evidence" value="ECO:0007669"/>
    <property type="project" value="InterPro"/>
</dbReference>
<dbReference type="PANTHER" id="PTHR11831:SF4">
    <property type="entry name" value="SMALL RIBOSOMAL SUBUNIT PROTEIN US4M"/>
    <property type="match status" value="1"/>
</dbReference>
<dbReference type="PROSITE" id="PS50889">
    <property type="entry name" value="S4"/>
    <property type="match status" value="1"/>
</dbReference>
<dbReference type="HAMAP" id="MF_01306_B">
    <property type="entry name" value="Ribosomal_uS4_B"/>
    <property type="match status" value="1"/>
</dbReference>
<evidence type="ECO:0000313" key="10">
    <source>
        <dbReference type="EMBL" id="AGH23992.1"/>
    </source>
</evidence>
<dbReference type="CDD" id="cd00165">
    <property type="entry name" value="S4"/>
    <property type="match status" value="1"/>
</dbReference>
<dbReference type="FunFam" id="3.10.290.10:FF:000001">
    <property type="entry name" value="30S ribosomal protein S4"/>
    <property type="match status" value="1"/>
</dbReference>
<geneLocation type="mitochondrion" evidence="10"/>
<dbReference type="InterPro" id="IPR005709">
    <property type="entry name" value="Ribosomal_uS4_bac-type"/>
</dbReference>
<evidence type="ECO:0000259" key="9">
    <source>
        <dbReference type="SMART" id="SM01390"/>
    </source>
</evidence>
<comment type="similarity">
    <text evidence="1">Belongs to the universal ribosomal protein uS4 family.</text>
</comment>
<feature type="domain" description="Small ribosomal subunit protein uS4 N-terminal" evidence="9">
    <location>
        <begin position="3"/>
        <end position="97"/>
    </location>
</feature>
<dbReference type="SMART" id="SM01390">
    <property type="entry name" value="Ribosomal_S4"/>
    <property type="match status" value="1"/>
</dbReference>
<evidence type="ECO:0000256" key="3">
    <source>
        <dbReference type="ARBA" id="ARBA00022884"/>
    </source>
</evidence>
<dbReference type="Pfam" id="PF00163">
    <property type="entry name" value="Ribosomal_S4"/>
    <property type="match status" value="1"/>
</dbReference>
<dbReference type="GO" id="GO:0006412">
    <property type="term" value="P:translation"/>
    <property type="evidence" value="ECO:0007669"/>
    <property type="project" value="InterPro"/>
</dbReference>
<dbReference type="RefSeq" id="YP_007890498.1">
    <property type="nucleotide sequence ID" value="NC_021124.1"/>
</dbReference>
<dbReference type="GeneID" id="15332836"/>
<evidence type="ECO:0000256" key="6">
    <source>
        <dbReference type="PROSITE-ProRule" id="PRU00182"/>
    </source>
</evidence>
<dbReference type="NCBIfam" id="NF003717">
    <property type="entry name" value="PRK05327.1"/>
    <property type="match status" value="1"/>
</dbReference>
<dbReference type="GO" id="GO:0042274">
    <property type="term" value="P:ribosomal small subunit biogenesis"/>
    <property type="evidence" value="ECO:0007669"/>
    <property type="project" value="TreeGrafter"/>
</dbReference>
<dbReference type="AlphaFoldDB" id="M4Q997"/>
<keyword evidence="2" id="KW-0699">rRNA-binding</keyword>
<organism evidence="10">
    <name type="scientific">Andalucia godoyi</name>
    <name type="common">Flagellate</name>
    <dbReference type="NCBI Taxonomy" id="505711"/>
    <lineage>
        <taxon>Eukaryota</taxon>
        <taxon>Discoba</taxon>
        <taxon>Jakobida</taxon>
        <taxon>Andalucina</taxon>
        <taxon>Andaluciidae</taxon>
        <taxon>Andalucia</taxon>
    </lineage>
</organism>
<dbReference type="InterPro" id="IPR022801">
    <property type="entry name" value="Ribosomal_uS4"/>
</dbReference>
<evidence type="ECO:0000256" key="2">
    <source>
        <dbReference type="ARBA" id="ARBA00022730"/>
    </source>
</evidence>
<evidence type="ECO:0000256" key="1">
    <source>
        <dbReference type="ARBA" id="ARBA00007465"/>
    </source>
</evidence>
<reference evidence="10" key="1">
    <citation type="journal article" date="2013" name="Genome Biol. Evol.">
        <title>Strikingly bacteria-like and gene-rich mitochondrial genomes throughout jakobid protists.</title>
        <authorList>
            <person name="Burger G."/>
            <person name="Gray M.W."/>
            <person name="Forget L."/>
            <person name="Lang B.F."/>
        </authorList>
    </citation>
    <scope>NUCLEOTIDE SEQUENCE</scope>
    <source>
        <strain evidence="10">ATCC PRA-185</strain>
    </source>
</reference>
<evidence type="ECO:0000259" key="8">
    <source>
        <dbReference type="SMART" id="SM00363"/>
    </source>
</evidence>
<evidence type="ECO:0000256" key="4">
    <source>
        <dbReference type="ARBA" id="ARBA00022980"/>
    </source>
</evidence>
<sequence length="208" mass="24264">MSKRLLHKSRICRQSGEALWVQYGKTFKSQTTPGEHGKTHRKTKDSRYEPRYSTQLREKQKFKKFYGEISETQFSNLFQKGMGMKGNVMTNLFSLFERRLHAVVYRLGFASSLFEARQLINHGHILVNGKITQSPYSQVENFNVISLHSKKHDAVLEKWKQSPVQVPSYLDLDLATFRGVFLRQPELYEIPYGSSMNLRSVIEFYSSK</sequence>
<dbReference type="Pfam" id="PF01479">
    <property type="entry name" value="S4"/>
    <property type="match status" value="1"/>
</dbReference>
<gene>
    <name evidence="10" type="primary">rps4</name>
</gene>
<dbReference type="GO" id="GO:0015935">
    <property type="term" value="C:small ribosomal subunit"/>
    <property type="evidence" value="ECO:0007669"/>
    <property type="project" value="InterPro"/>
</dbReference>
<accession>M4Q997</accession>
<evidence type="ECO:0000256" key="5">
    <source>
        <dbReference type="ARBA" id="ARBA00023274"/>
    </source>
</evidence>
<dbReference type="Gene3D" id="3.10.290.10">
    <property type="entry name" value="RNA-binding S4 domain"/>
    <property type="match status" value="1"/>
</dbReference>
<keyword evidence="3 6" id="KW-0694">RNA-binding</keyword>